<dbReference type="RefSeq" id="WP_344390733.1">
    <property type="nucleotide sequence ID" value="NZ_BAAAQG010000003.1"/>
</dbReference>
<comment type="caution">
    <text evidence="3">The sequence shown here is derived from an EMBL/GenBank/DDBJ whole genome shotgun (WGS) entry which is preliminary data.</text>
</comment>
<dbReference type="PANTHER" id="PTHR21666:SF270">
    <property type="entry name" value="MUREIN HYDROLASE ACTIVATOR ENVC"/>
    <property type="match status" value="1"/>
</dbReference>
<gene>
    <name evidence="3" type="ORF">GCM10009831_07840</name>
</gene>
<dbReference type="EMBL" id="BAAAQG010000003">
    <property type="protein sequence ID" value="GAA1701369.1"/>
    <property type="molecule type" value="Genomic_DNA"/>
</dbReference>
<dbReference type="Gene3D" id="2.70.70.10">
    <property type="entry name" value="Glucose Permease (Domain IIA)"/>
    <property type="match status" value="1"/>
</dbReference>
<evidence type="ECO:0000259" key="2">
    <source>
        <dbReference type="Pfam" id="PF01551"/>
    </source>
</evidence>
<feature type="domain" description="M23ase beta-sheet core" evidence="2">
    <location>
        <begin position="163"/>
        <end position="259"/>
    </location>
</feature>
<dbReference type="PANTHER" id="PTHR21666">
    <property type="entry name" value="PEPTIDASE-RELATED"/>
    <property type="match status" value="1"/>
</dbReference>
<keyword evidence="4" id="KW-1185">Reference proteome</keyword>
<evidence type="ECO:0000256" key="1">
    <source>
        <dbReference type="SAM" id="MobiDB-lite"/>
    </source>
</evidence>
<dbReference type="InterPro" id="IPR050570">
    <property type="entry name" value="Cell_wall_metabolism_enzyme"/>
</dbReference>
<name>A0ABN2IAI6_9ACTN</name>
<proteinExistence type="predicted"/>
<dbReference type="Pfam" id="PF01551">
    <property type="entry name" value="Peptidase_M23"/>
    <property type="match status" value="1"/>
</dbReference>
<dbReference type="Proteomes" id="UP001500383">
    <property type="component" value="Unassembled WGS sequence"/>
</dbReference>
<dbReference type="InterPro" id="IPR011055">
    <property type="entry name" value="Dup_hybrid_motif"/>
</dbReference>
<dbReference type="InterPro" id="IPR016047">
    <property type="entry name" value="M23ase_b-sheet_dom"/>
</dbReference>
<evidence type="ECO:0000313" key="3">
    <source>
        <dbReference type="EMBL" id="GAA1701369.1"/>
    </source>
</evidence>
<feature type="region of interest" description="Disordered" evidence="1">
    <location>
        <begin position="81"/>
        <end position="105"/>
    </location>
</feature>
<evidence type="ECO:0000313" key="4">
    <source>
        <dbReference type="Proteomes" id="UP001500383"/>
    </source>
</evidence>
<sequence length="286" mass="29022">MKNESQHVPPATPVVVPASGAHGGGRHRLPAPPHALRGRAAVLAVAAGAAVSAASAGSVMDFAGTHSAEAGDIALLANGEAEPATSTPDAPSSSTPATPSLPEPVVVSVSDSESENAQSAMLYAGTEINTQREIAEEQARRPKVALPAVGTFTSGFGMRWGAMHAGIDIANAIGTPILAATDGVVIDSGPAQGYGNWIRIMSDDGTMTLYGHMESLDVRVGERVYAGQKIAGMGNMGFSTGSHLHFEVLLNGGTQHVDPVIWLAQQGIHLAGAGSSESSGFSPFGS</sequence>
<organism evidence="3 4">
    <name type="scientific">Dietzia cercidiphylli</name>
    <dbReference type="NCBI Taxonomy" id="498199"/>
    <lineage>
        <taxon>Bacteria</taxon>
        <taxon>Bacillati</taxon>
        <taxon>Actinomycetota</taxon>
        <taxon>Actinomycetes</taxon>
        <taxon>Mycobacteriales</taxon>
        <taxon>Dietziaceae</taxon>
        <taxon>Dietzia</taxon>
    </lineage>
</organism>
<accession>A0ABN2IAI6</accession>
<feature type="region of interest" description="Disordered" evidence="1">
    <location>
        <begin position="1"/>
        <end position="33"/>
    </location>
</feature>
<protein>
    <recommendedName>
        <fullName evidence="2">M23ase beta-sheet core domain-containing protein</fullName>
    </recommendedName>
</protein>
<reference evidence="3 4" key="1">
    <citation type="journal article" date="2019" name="Int. J. Syst. Evol. Microbiol.">
        <title>The Global Catalogue of Microorganisms (GCM) 10K type strain sequencing project: providing services to taxonomists for standard genome sequencing and annotation.</title>
        <authorList>
            <consortium name="The Broad Institute Genomics Platform"/>
            <consortium name="The Broad Institute Genome Sequencing Center for Infectious Disease"/>
            <person name="Wu L."/>
            <person name="Ma J."/>
        </authorList>
    </citation>
    <scope>NUCLEOTIDE SEQUENCE [LARGE SCALE GENOMIC DNA]</scope>
    <source>
        <strain evidence="3 4">JCM 16002</strain>
    </source>
</reference>
<dbReference type="SUPFAM" id="SSF51261">
    <property type="entry name" value="Duplicated hybrid motif"/>
    <property type="match status" value="1"/>
</dbReference>
<dbReference type="CDD" id="cd12797">
    <property type="entry name" value="M23_peptidase"/>
    <property type="match status" value="1"/>
</dbReference>